<dbReference type="PANTHER" id="PTHR30086">
    <property type="entry name" value="ARGININE EXPORTER PROTEIN ARGO"/>
    <property type="match status" value="1"/>
</dbReference>
<evidence type="ECO:0000256" key="1">
    <source>
        <dbReference type="ARBA" id="ARBA00004651"/>
    </source>
</evidence>
<reference evidence="7 8" key="1">
    <citation type="submission" date="2019-12" db="EMBL/GenBank/DDBJ databases">
        <authorList>
            <person name="Li M."/>
        </authorList>
    </citation>
    <scope>NUCLEOTIDE SEQUENCE [LARGE SCALE GENOMIC DNA]</scope>
    <source>
        <strain evidence="7 8">GBMRC 2046</strain>
    </source>
</reference>
<keyword evidence="2" id="KW-1003">Cell membrane</keyword>
<dbReference type="Proteomes" id="UP000433101">
    <property type="component" value="Unassembled WGS sequence"/>
</dbReference>
<protein>
    <submittedName>
        <fullName evidence="7">LysE family transporter</fullName>
    </submittedName>
</protein>
<proteinExistence type="predicted"/>
<dbReference type="EMBL" id="WUMV01000003">
    <property type="protein sequence ID" value="MXN65130.1"/>
    <property type="molecule type" value="Genomic_DNA"/>
</dbReference>
<name>A0A7X3S7V6_9HYPH</name>
<keyword evidence="4 6" id="KW-1133">Transmembrane helix</keyword>
<dbReference type="AlphaFoldDB" id="A0A7X3S7V6"/>
<keyword evidence="5 6" id="KW-0472">Membrane</keyword>
<gene>
    <name evidence="7" type="ORF">GR183_09440</name>
</gene>
<evidence type="ECO:0000256" key="3">
    <source>
        <dbReference type="ARBA" id="ARBA00022692"/>
    </source>
</evidence>
<sequence>MEHIRNKLPYRHSCVNLRRQALSDVQTYLPGILLALGAMGVSLLSPGPNILAVIGTSMSTGRASGRALAAGIASGSFLWSLLAWSGFTAVLTLYASVLTVIKVAGAFYLLWLAVKSFRSAASAHDIEAKSLDLAGGPSKYYLRGLTIQMTNPKAALAWIAIMSLGMQAGAPLWVGLSIVAGTTIMSFAGHMIYAVAFSTRPVVNVYIRARRWIQAGLGAFFCFASYKLLTSKI</sequence>
<feature type="transmembrane region" description="Helical" evidence="6">
    <location>
        <begin position="93"/>
        <end position="114"/>
    </location>
</feature>
<evidence type="ECO:0000313" key="7">
    <source>
        <dbReference type="EMBL" id="MXN65130.1"/>
    </source>
</evidence>
<dbReference type="PANTHER" id="PTHR30086:SF21">
    <property type="entry name" value="TRANSPORT PROTEIN"/>
    <property type="match status" value="1"/>
</dbReference>
<feature type="transmembrane region" description="Helical" evidence="6">
    <location>
        <begin position="172"/>
        <end position="192"/>
    </location>
</feature>
<evidence type="ECO:0000256" key="5">
    <source>
        <dbReference type="ARBA" id="ARBA00023136"/>
    </source>
</evidence>
<feature type="transmembrane region" description="Helical" evidence="6">
    <location>
        <begin position="67"/>
        <end position="87"/>
    </location>
</feature>
<accession>A0A7X3S7V6</accession>
<evidence type="ECO:0000256" key="2">
    <source>
        <dbReference type="ARBA" id="ARBA00022475"/>
    </source>
</evidence>
<organism evidence="7 8">
    <name type="scientific">Stappia sediminis</name>
    <dbReference type="NCBI Taxonomy" id="2692190"/>
    <lineage>
        <taxon>Bacteria</taxon>
        <taxon>Pseudomonadati</taxon>
        <taxon>Pseudomonadota</taxon>
        <taxon>Alphaproteobacteria</taxon>
        <taxon>Hyphomicrobiales</taxon>
        <taxon>Stappiaceae</taxon>
        <taxon>Stappia</taxon>
    </lineage>
</organism>
<dbReference type="GO" id="GO:0005886">
    <property type="term" value="C:plasma membrane"/>
    <property type="evidence" value="ECO:0007669"/>
    <property type="project" value="UniProtKB-SubCell"/>
</dbReference>
<comment type="subcellular location">
    <subcellularLocation>
        <location evidence="1">Cell membrane</location>
        <topology evidence="1">Multi-pass membrane protein</topology>
    </subcellularLocation>
</comment>
<feature type="transmembrane region" description="Helical" evidence="6">
    <location>
        <begin position="32"/>
        <end position="55"/>
    </location>
</feature>
<keyword evidence="8" id="KW-1185">Reference proteome</keyword>
<dbReference type="Pfam" id="PF01810">
    <property type="entry name" value="LysE"/>
    <property type="match status" value="1"/>
</dbReference>
<feature type="transmembrane region" description="Helical" evidence="6">
    <location>
        <begin position="212"/>
        <end position="229"/>
    </location>
</feature>
<evidence type="ECO:0000313" key="8">
    <source>
        <dbReference type="Proteomes" id="UP000433101"/>
    </source>
</evidence>
<comment type="caution">
    <text evidence="7">The sequence shown here is derived from an EMBL/GenBank/DDBJ whole genome shotgun (WGS) entry which is preliminary data.</text>
</comment>
<keyword evidence="3 6" id="KW-0812">Transmembrane</keyword>
<evidence type="ECO:0000256" key="4">
    <source>
        <dbReference type="ARBA" id="ARBA00022989"/>
    </source>
</evidence>
<dbReference type="InterPro" id="IPR001123">
    <property type="entry name" value="LeuE-type"/>
</dbReference>
<evidence type="ECO:0000256" key="6">
    <source>
        <dbReference type="SAM" id="Phobius"/>
    </source>
</evidence>
<dbReference type="GO" id="GO:0015171">
    <property type="term" value="F:amino acid transmembrane transporter activity"/>
    <property type="evidence" value="ECO:0007669"/>
    <property type="project" value="TreeGrafter"/>
</dbReference>